<dbReference type="Proteomes" id="UP000244240">
    <property type="component" value="Unassembled WGS sequence"/>
</dbReference>
<keyword evidence="3" id="KW-1185">Reference proteome</keyword>
<accession>A0A2T6C2B2</accession>
<evidence type="ECO:0000313" key="3">
    <source>
        <dbReference type="Proteomes" id="UP000244240"/>
    </source>
</evidence>
<dbReference type="AlphaFoldDB" id="A0A2T6C2B2"/>
<organism evidence="2 3">
    <name type="scientific">Melghirimyces profundicolus</name>
    <dbReference type="NCBI Taxonomy" id="1242148"/>
    <lineage>
        <taxon>Bacteria</taxon>
        <taxon>Bacillati</taxon>
        <taxon>Bacillota</taxon>
        <taxon>Bacilli</taxon>
        <taxon>Bacillales</taxon>
        <taxon>Thermoactinomycetaceae</taxon>
        <taxon>Melghirimyces</taxon>
    </lineage>
</organism>
<keyword evidence="1" id="KW-0472">Membrane</keyword>
<feature type="transmembrane region" description="Helical" evidence="1">
    <location>
        <begin position="7"/>
        <end position="28"/>
    </location>
</feature>
<comment type="caution">
    <text evidence="2">The sequence shown here is derived from an EMBL/GenBank/DDBJ whole genome shotgun (WGS) entry which is preliminary data.</text>
</comment>
<sequence>MSSHNQVIALIYSFAVAGAFMGAGLLYIGL</sequence>
<gene>
    <name evidence="2" type="ORF">C8P63_10554</name>
</gene>
<keyword evidence="1" id="KW-1133">Transmembrane helix</keyword>
<keyword evidence="1" id="KW-0812">Transmembrane</keyword>
<name>A0A2T6C2B2_9BACL</name>
<evidence type="ECO:0000313" key="2">
    <source>
        <dbReference type="EMBL" id="PTX62459.1"/>
    </source>
</evidence>
<reference evidence="2 3" key="1">
    <citation type="submission" date="2018-04" db="EMBL/GenBank/DDBJ databases">
        <title>Genomic Encyclopedia of Archaeal and Bacterial Type Strains, Phase II (KMG-II): from individual species to whole genera.</title>
        <authorList>
            <person name="Goeker M."/>
        </authorList>
    </citation>
    <scope>NUCLEOTIDE SEQUENCE [LARGE SCALE GENOMIC DNA]</scope>
    <source>
        <strain evidence="2 3">DSM 45787</strain>
    </source>
</reference>
<evidence type="ECO:0000256" key="1">
    <source>
        <dbReference type="SAM" id="Phobius"/>
    </source>
</evidence>
<proteinExistence type="predicted"/>
<protein>
    <submittedName>
        <fullName evidence="2">Uncharacterized protein</fullName>
    </submittedName>
</protein>
<dbReference type="EMBL" id="QBKR01000005">
    <property type="protein sequence ID" value="PTX62459.1"/>
    <property type="molecule type" value="Genomic_DNA"/>
</dbReference>